<dbReference type="Proteomes" id="UP000186609">
    <property type="component" value="Chromosome"/>
</dbReference>
<gene>
    <name evidence="2" type="ORF">RD110_16895</name>
</gene>
<evidence type="ECO:0000313" key="3">
    <source>
        <dbReference type="Proteomes" id="UP000186609"/>
    </source>
</evidence>
<evidence type="ECO:0000256" key="1">
    <source>
        <dbReference type="SAM" id="SignalP"/>
    </source>
</evidence>
<dbReference type="EMBL" id="CP019236">
    <property type="protein sequence ID" value="APW38671.1"/>
    <property type="molecule type" value="Genomic_DNA"/>
</dbReference>
<keyword evidence="3" id="KW-1185">Reference proteome</keyword>
<dbReference type="KEGG" id="rhy:RD110_16895"/>
<dbReference type="STRING" id="1842727.RD110_16895"/>
<proteinExistence type="predicted"/>
<accession>A0A1P8JYB2</accession>
<feature type="signal peptide" evidence="1">
    <location>
        <begin position="1"/>
        <end position="18"/>
    </location>
</feature>
<sequence>MVCIILALLAFGDNNADAAQPQSDSQFDAPADHAVWQTVSERTLDRMRGGFDAGGLMVSFGITRAVYLNGALLTETTLNLGQLAQLSPAQASQLGSQIAGLDIVKIGPGNTATLQGTGVAGALPGVIVQNTLNNQNLAVQTMINATSNGLGLLRGINSSRTLLDASR</sequence>
<keyword evidence="1" id="KW-0732">Signal</keyword>
<organism evidence="2 3">
    <name type="scientific">Rhodoferax koreensis</name>
    <dbReference type="NCBI Taxonomy" id="1842727"/>
    <lineage>
        <taxon>Bacteria</taxon>
        <taxon>Pseudomonadati</taxon>
        <taxon>Pseudomonadota</taxon>
        <taxon>Betaproteobacteria</taxon>
        <taxon>Burkholderiales</taxon>
        <taxon>Comamonadaceae</taxon>
        <taxon>Rhodoferax</taxon>
    </lineage>
</organism>
<name>A0A1P8JYB2_9BURK</name>
<protein>
    <submittedName>
        <fullName evidence="2">Uncharacterized protein</fullName>
    </submittedName>
</protein>
<feature type="chain" id="PRO_5012117037" evidence="1">
    <location>
        <begin position="19"/>
        <end position="167"/>
    </location>
</feature>
<dbReference type="AlphaFoldDB" id="A0A1P8JYB2"/>
<evidence type="ECO:0000313" key="2">
    <source>
        <dbReference type="EMBL" id="APW38671.1"/>
    </source>
</evidence>
<reference evidence="2 3" key="1">
    <citation type="submission" date="2017-01" db="EMBL/GenBank/DDBJ databases">
        <authorList>
            <person name="Mah S.A."/>
            <person name="Swanson W.J."/>
            <person name="Moy G.W."/>
            <person name="Vacquier V.D."/>
        </authorList>
    </citation>
    <scope>NUCLEOTIDE SEQUENCE [LARGE SCALE GENOMIC DNA]</scope>
    <source>
        <strain evidence="2 3">DCY110</strain>
    </source>
</reference>